<feature type="region of interest" description="Disordered" evidence="5">
    <location>
        <begin position="1"/>
        <end position="88"/>
    </location>
</feature>
<dbReference type="SUPFAM" id="SSF46785">
    <property type="entry name" value="Winged helix' DNA-binding domain"/>
    <property type="match status" value="2"/>
</dbReference>
<dbReference type="PANTHER" id="PTHR34298">
    <property type="entry name" value="SEGREGATION AND CONDENSATION PROTEIN B"/>
    <property type="match status" value="1"/>
</dbReference>
<evidence type="ECO:0000256" key="4">
    <source>
        <dbReference type="ARBA" id="ARBA00023306"/>
    </source>
</evidence>
<evidence type="ECO:0000256" key="3">
    <source>
        <dbReference type="ARBA" id="ARBA00022829"/>
    </source>
</evidence>
<keyword evidence="3" id="KW-0159">Chromosome partition</keyword>
<keyword evidence="4" id="KW-0131">Cell cycle</keyword>
<dbReference type="GO" id="GO:0051301">
    <property type="term" value="P:cell division"/>
    <property type="evidence" value="ECO:0007669"/>
    <property type="project" value="UniProtKB-KW"/>
</dbReference>
<reference evidence="6" key="1">
    <citation type="submission" date="2023-03" db="EMBL/GenBank/DDBJ databases">
        <title>Actinorhabdospora filicis NBRC 111898.</title>
        <authorList>
            <person name="Ichikawa N."/>
            <person name="Sato H."/>
            <person name="Tonouchi N."/>
        </authorList>
    </citation>
    <scope>NUCLEOTIDE SEQUENCE</scope>
    <source>
        <strain evidence="6">NBRC 111898</strain>
    </source>
</reference>
<dbReference type="RefSeq" id="WP_285664427.1">
    <property type="nucleotide sequence ID" value="NZ_BSTX01000002.1"/>
</dbReference>
<dbReference type="PANTHER" id="PTHR34298:SF2">
    <property type="entry name" value="SEGREGATION AND CONDENSATION PROTEIN B"/>
    <property type="match status" value="1"/>
</dbReference>
<dbReference type="Proteomes" id="UP001165079">
    <property type="component" value="Unassembled WGS sequence"/>
</dbReference>
<dbReference type="Gene3D" id="1.10.10.10">
    <property type="entry name" value="Winged helix-like DNA-binding domain superfamily/Winged helix DNA-binding domain"/>
    <property type="match status" value="2"/>
</dbReference>
<dbReference type="Pfam" id="PF04079">
    <property type="entry name" value="SMC_ScpB"/>
    <property type="match status" value="1"/>
</dbReference>
<keyword evidence="7" id="KW-1185">Reference proteome</keyword>
<evidence type="ECO:0000256" key="1">
    <source>
        <dbReference type="ARBA" id="ARBA00022490"/>
    </source>
</evidence>
<evidence type="ECO:0000313" key="7">
    <source>
        <dbReference type="Proteomes" id="UP001165079"/>
    </source>
</evidence>
<dbReference type="InterPro" id="IPR005234">
    <property type="entry name" value="ScpB_csome_segregation"/>
</dbReference>
<comment type="caution">
    <text evidence="6">The sequence shown here is derived from an EMBL/GenBank/DDBJ whole genome shotgun (WGS) entry which is preliminary data.</text>
</comment>
<dbReference type="GO" id="GO:0051304">
    <property type="term" value="P:chromosome separation"/>
    <property type="evidence" value="ECO:0007669"/>
    <property type="project" value="InterPro"/>
</dbReference>
<protein>
    <recommendedName>
        <fullName evidence="8">Segregation and condensation protein B</fullName>
    </recommendedName>
</protein>
<evidence type="ECO:0000256" key="2">
    <source>
        <dbReference type="ARBA" id="ARBA00022618"/>
    </source>
</evidence>
<gene>
    <name evidence="6" type="ORF">Afil01_41130</name>
</gene>
<dbReference type="InterPro" id="IPR036388">
    <property type="entry name" value="WH-like_DNA-bd_sf"/>
</dbReference>
<proteinExistence type="predicted"/>
<keyword evidence="1" id="KW-0963">Cytoplasm</keyword>
<dbReference type="InterPro" id="IPR036390">
    <property type="entry name" value="WH_DNA-bd_sf"/>
</dbReference>
<evidence type="ECO:0000313" key="6">
    <source>
        <dbReference type="EMBL" id="GLZ79306.1"/>
    </source>
</evidence>
<evidence type="ECO:0008006" key="8">
    <source>
        <dbReference type="Google" id="ProtNLM"/>
    </source>
</evidence>
<evidence type="ECO:0000256" key="5">
    <source>
        <dbReference type="SAM" id="MobiDB-lite"/>
    </source>
</evidence>
<keyword evidence="2" id="KW-0132">Cell division</keyword>
<organism evidence="6 7">
    <name type="scientific">Actinorhabdospora filicis</name>
    <dbReference type="NCBI Taxonomy" id="1785913"/>
    <lineage>
        <taxon>Bacteria</taxon>
        <taxon>Bacillati</taxon>
        <taxon>Actinomycetota</taxon>
        <taxon>Actinomycetes</taxon>
        <taxon>Micromonosporales</taxon>
        <taxon>Micromonosporaceae</taxon>
        <taxon>Actinorhabdospora</taxon>
    </lineage>
</organism>
<sequence>MADEARGSLADAVADWTPPWQRATAGEEPEGPPRDDTGGEAKGLAAEVAGWTPPWRRESGEPEASPEPVMAAPDPEPEPEMEPEPEPEIAEPVAVVDEPAEEPRDEAPPEVDDLPGTLEAILMVVDEPVGEIVLAQNLGRTKEEITAALERLSAEYTAQARGFDLRRQAGGWRFYTRDEYAPHVERFVLDGQQARLTKAALETLAVVAYKQPVTRARISGIRGVNCDGVIRTLLSRGLVEECGSEPDTGAHLYRTTVLFLEKLGINSVSELPPLAPFLPDDLDELTEGAIDG</sequence>
<dbReference type="NCBIfam" id="TIGR00281">
    <property type="entry name" value="SMC-Scp complex subunit ScpB"/>
    <property type="match status" value="1"/>
</dbReference>
<dbReference type="EMBL" id="BSTX01000002">
    <property type="protein sequence ID" value="GLZ79306.1"/>
    <property type="molecule type" value="Genomic_DNA"/>
</dbReference>
<accession>A0A9W6SNP9</accession>
<name>A0A9W6SNP9_9ACTN</name>
<feature type="compositionally biased region" description="Acidic residues" evidence="5">
    <location>
        <begin position="75"/>
        <end position="88"/>
    </location>
</feature>
<dbReference type="AlphaFoldDB" id="A0A9W6SNP9"/>